<organism evidence="2 3">
    <name type="scientific">Phytophthora nicotianae P10297</name>
    <dbReference type="NCBI Taxonomy" id="1317064"/>
    <lineage>
        <taxon>Eukaryota</taxon>
        <taxon>Sar</taxon>
        <taxon>Stramenopiles</taxon>
        <taxon>Oomycota</taxon>
        <taxon>Peronosporomycetes</taxon>
        <taxon>Peronosporales</taxon>
        <taxon>Peronosporaceae</taxon>
        <taxon>Phytophthora</taxon>
    </lineage>
</organism>
<gene>
    <name evidence="2" type="ORF">F442_01242</name>
</gene>
<dbReference type="AlphaFoldDB" id="W3A2W4"/>
<protein>
    <submittedName>
        <fullName evidence="2">Uncharacterized protein</fullName>
    </submittedName>
</protein>
<feature type="compositionally biased region" description="Polar residues" evidence="1">
    <location>
        <begin position="130"/>
        <end position="155"/>
    </location>
</feature>
<proteinExistence type="predicted"/>
<feature type="region of interest" description="Disordered" evidence="1">
    <location>
        <begin position="36"/>
        <end position="63"/>
    </location>
</feature>
<dbReference type="PANTHER" id="PTHR37069:SF2">
    <property type="entry name" value="PIGGYBAC TRANSPOSABLE ELEMENT-DERIVED PROTEIN DOMAIN-CONTAINING PROTEIN"/>
    <property type="match status" value="1"/>
</dbReference>
<dbReference type="EMBL" id="ANIY01000225">
    <property type="protein sequence ID" value="ETP53903.1"/>
    <property type="molecule type" value="Genomic_DNA"/>
</dbReference>
<dbReference type="Proteomes" id="UP000018948">
    <property type="component" value="Unassembled WGS sequence"/>
</dbReference>
<name>W3A2W4_PHYNI</name>
<dbReference type="PANTHER" id="PTHR37069">
    <property type="entry name" value="DDE_TNP_1_7 DOMAIN-CONTAINING PROTEIN"/>
    <property type="match status" value="1"/>
</dbReference>
<accession>W3A2W4</accession>
<evidence type="ECO:0000256" key="1">
    <source>
        <dbReference type="SAM" id="MobiDB-lite"/>
    </source>
</evidence>
<feature type="region of interest" description="Disordered" evidence="1">
    <location>
        <begin position="88"/>
        <end position="107"/>
    </location>
</feature>
<feature type="compositionally biased region" description="Polar residues" evidence="1">
    <location>
        <begin position="95"/>
        <end position="107"/>
    </location>
</feature>
<sequence length="290" mass="31267">MKAAVRAVDYFVGGEELLKYLDRLALEELKQKQKKATVHTLLPASSSTGGGAGGGETSSMPADDQADNLIRAEQHSGVVLRISGGATTEKLLTPNGGTTDTQNNDSETVQLQQQVADADTLPYTPHIHDSNSSSETEAAYDQNDTNRSDISSDTDINVTRAHDSLDDYMAFNSDGETDDGFDNNDDKLNFEALDSYDDDDIAPHDVMFGAELLAAVGGIEGILADVLDPYPYMDEPYEPRPANSMYNDYPGLYDGDYGPTAEVVAAASTPMTSLFFFMIPRFLGGYCPGQ</sequence>
<evidence type="ECO:0000313" key="3">
    <source>
        <dbReference type="Proteomes" id="UP000018948"/>
    </source>
</evidence>
<comment type="caution">
    <text evidence="2">The sequence shown here is derived from an EMBL/GenBank/DDBJ whole genome shotgun (WGS) entry which is preliminary data.</text>
</comment>
<feature type="region of interest" description="Disordered" evidence="1">
    <location>
        <begin position="122"/>
        <end position="155"/>
    </location>
</feature>
<evidence type="ECO:0000313" key="2">
    <source>
        <dbReference type="EMBL" id="ETP53903.1"/>
    </source>
</evidence>
<reference evidence="2 3" key="1">
    <citation type="submission" date="2013-11" db="EMBL/GenBank/DDBJ databases">
        <title>The Genome Sequence of Phytophthora parasitica P10297.</title>
        <authorList>
            <consortium name="The Broad Institute Genomics Platform"/>
            <person name="Russ C."/>
            <person name="Tyler B."/>
            <person name="Panabieres F."/>
            <person name="Shan W."/>
            <person name="Tripathy S."/>
            <person name="Grunwald N."/>
            <person name="Machado M."/>
            <person name="Johnson C.S."/>
            <person name="Walker B."/>
            <person name="Young S.K."/>
            <person name="Zeng Q."/>
            <person name="Gargeya S."/>
            <person name="Fitzgerald M."/>
            <person name="Haas B."/>
            <person name="Abouelleil A."/>
            <person name="Allen A.W."/>
            <person name="Alvarado L."/>
            <person name="Arachchi H.M."/>
            <person name="Berlin A.M."/>
            <person name="Chapman S.B."/>
            <person name="Gainer-Dewar J."/>
            <person name="Goldberg J."/>
            <person name="Griggs A."/>
            <person name="Gujja S."/>
            <person name="Hansen M."/>
            <person name="Howarth C."/>
            <person name="Imamovic A."/>
            <person name="Ireland A."/>
            <person name="Larimer J."/>
            <person name="McCowan C."/>
            <person name="Murphy C."/>
            <person name="Pearson M."/>
            <person name="Poon T.W."/>
            <person name="Priest M."/>
            <person name="Roberts A."/>
            <person name="Saif S."/>
            <person name="Shea T."/>
            <person name="Sisk P."/>
            <person name="Sykes S."/>
            <person name="Wortman J."/>
            <person name="Nusbaum C."/>
            <person name="Birren B."/>
        </authorList>
    </citation>
    <scope>NUCLEOTIDE SEQUENCE [LARGE SCALE GENOMIC DNA]</scope>
    <source>
        <strain evidence="2 3">P10297</strain>
    </source>
</reference>